<dbReference type="PATRIC" id="fig|186497.12.peg.1288"/>
<sequence length="95" mass="11148">MTLTSLLFDRLDKNPLKRTKQLYALNGDFLSVDIIAYTREEFLKALKNLSPPALDAISYGNVLYDDGFYKIDKEKFEELKRKGLRNGKYWMINSY</sequence>
<dbReference type="HOGENOM" id="CLU_2366326_0_0_2"/>
<keyword evidence="2" id="KW-1185">Reference proteome</keyword>
<organism evidence="1 2">
    <name type="scientific">Pyrococcus furiosus (strain ATCC 43587 / DSM 3638 / JCM 8422 / Vc1)</name>
    <dbReference type="NCBI Taxonomy" id="186497"/>
    <lineage>
        <taxon>Archaea</taxon>
        <taxon>Methanobacteriati</taxon>
        <taxon>Methanobacteriota</taxon>
        <taxon>Thermococci</taxon>
        <taxon>Thermococcales</taxon>
        <taxon>Thermococcaceae</taxon>
        <taxon>Pyrococcus</taxon>
    </lineage>
</organism>
<dbReference type="Proteomes" id="UP000001013">
    <property type="component" value="Chromosome"/>
</dbReference>
<reference evidence="1 2" key="1">
    <citation type="journal article" date="1999" name="Genetics">
        <title>Divergence of the hyperthermophilic archaea Pyrococcus furiosus and P. horikoshii inferred from complete genomic sequences.</title>
        <authorList>
            <person name="Maeder D.L."/>
            <person name="Weiss R.B."/>
            <person name="Dunn D.M."/>
            <person name="Cherry J.L."/>
            <person name="Gonzalez J.M."/>
            <person name="DiRuggiero J."/>
            <person name="Robb F.T."/>
        </authorList>
    </citation>
    <scope>NUCLEOTIDE SEQUENCE [LARGE SCALE GENOMIC DNA]</scope>
    <source>
        <strain evidence="2">ATCC 43587 / DSM 3638 / JCM 8422 / Vc1</strain>
    </source>
</reference>
<dbReference type="EMBL" id="AE009950">
    <property type="protein sequence ID" value="AAL81349.1"/>
    <property type="molecule type" value="Genomic_DNA"/>
</dbReference>
<protein>
    <submittedName>
        <fullName evidence="1">Uncharacterized protein</fullName>
    </submittedName>
</protein>
<accession>Q8U1I2</accession>
<dbReference type="eggNOG" id="arCOG01204">
    <property type="taxonomic scope" value="Archaea"/>
</dbReference>
<evidence type="ECO:0000313" key="2">
    <source>
        <dbReference type="Proteomes" id="UP000001013"/>
    </source>
</evidence>
<evidence type="ECO:0000313" key="1">
    <source>
        <dbReference type="EMBL" id="AAL81349.1"/>
    </source>
</evidence>
<dbReference type="AlphaFoldDB" id="Q8U1I2"/>
<name>Q8U1I2_PYRFU</name>
<dbReference type="STRING" id="186497.PF1225"/>
<proteinExistence type="predicted"/>
<dbReference type="KEGG" id="pfu:PF1225"/>
<dbReference type="PaxDb" id="186497-PF1225"/>
<gene>
    <name evidence="1" type="ordered locus">PF1225</name>
</gene>